<organism evidence="1">
    <name type="scientific">marine sediment metagenome</name>
    <dbReference type="NCBI Taxonomy" id="412755"/>
    <lineage>
        <taxon>unclassified sequences</taxon>
        <taxon>metagenomes</taxon>
        <taxon>ecological metagenomes</taxon>
    </lineage>
</organism>
<gene>
    <name evidence="1" type="ORF">LCGC14_0420670</name>
</gene>
<comment type="caution">
    <text evidence="1">The sequence shown here is derived from an EMBL/GenBank/DDBJ whole genome shotgun (WGS) entry which is preliminary data.</text>
</comment>
<dbReference type="AlphaFoldDB" id="A0A0F9W096"/>
<protein>
    <submittedName>
        <fullName evidence="1">Uncharacterized protein</fullName>
    </submittedName>
</protein>
<reference evidence="1" key="1">
    <citation type="journal article" date="2015" name="Nature">
        <title>Complex archaea that bridge the gap between prokaryotes and eukaryotes.</title>
        <authorList>
            <person name="Spang A."/>
            <person name="Saw J.H."/>
            <person name="Jorgensen S.L."/>
            <person name="Zaremba-Niedzwiedzka K."/>
            <person name="Martijn J."/>
            <person name="Lind A.E."/>
            <person name="van Eijk R."/>
            <person name="Schleper C."/>
            <person name="Guy L."/>
            <person name="Ettema T.J."/>
        </authorList>
    </citation>
    <scope>NUCLEOTIDE SEQUENCE</scope>
</reference>
<sequence length="136" mass="14726">MIEVKLFKSIISVIIVILLLGAIVYAVTPLKTIPGTVTIIVSPGIEVYSDPAMTQVLTSLDYGDMSSIETKQIVAFVKNTGDIPINVIYYSDISDGLLVFYPSNGFYLSLGSSGTLTIELHPAITEVFNVYISSEE</sequence>
<accession>A0A0F9W096</accession>
<dbReference type="EMBL" id="LAZR01000383">
    <property type="protein sequence ID" value="KKN71488.1"/>
    <property type="molecule type" value="Genomic_DNA"/>
</dbReference>
<evidence type="ECO:0000313" key="1">
    <source>
        <dbReference type="EMBL" id="KKN71488.1"/>
    </source>
</evidence>
<proteinExistence type="predicted"/>
<name>A0A0F9W096_9ZZZZ</name>